<proteinExistence type="predicted"/>
<feature type="transmembrane region" description="Helical" evidence="1">
    <location>
        <begin position="153"/>
        <end position="176"/>
    </location>
</feature>
<dbReference type="PROSITE" id="PS50883">
    <property type="entry name" value="EAL"/>
    <property type="match status" value="1"/>
</dbReference>
<dbReference type="Proteomes" id="UP001589813">
    <property type="component" value="Unassembled WGS sequence"/>
</dbReference>
<dbReference type="CDD" id="cd01949">
    <property type="entry name" value="GGDEF"/>
    <property type="match status" value="1"/>
</dbReference>
<dbReference type="Gene3D" id="3.30.70.270">
    <property type="match status" value="1"/>
</dbReference>
<evidence type="ECO:0000259" key="2">
    <source>
        <dbReference type="PROSITE" id="PS50883"/>
    </source>
</evidence>
<accession>A0ABV6B7M4</accession>
<evidence type="ECO:0000313" key="5">
    <source>
        <dbReference type="Proteomes" id="UP001589813"/>
    </source>
</evidence>
<keyword evidence="1" id="KW-0812">Transmembrane</keyword>
<dbReference type="InterPro" id="IPR035919">
    <property type="entry name" value="EAL_sf"/>
</dbReference>
<evidence type="ECO:0000313" key="4">
    <source>
        <dbReference type="EMBL" id="MFC0046879.1"/>
    </source>
</evidence>
<dbReference type="Pfam" id="PF00563">
    <property type="entry name" value="EAL"/>
    <property type="match status" value="1"/>
</dbReference>
<dbReference type="PROSITE" id="PS50887">
    <property type="entry name" value="GGDEF"/>
    <property type="match status" value="1"/>
</dbReference>
<keyword evidence="5" id="KW-1185">Reference proteome</keyword>
<dbReference type="PANTHER" id="PTHR33121:SF70">
    <property type="entry name" value="SIGNALING PROTEIN YKOW"/>
    <property type="match status" value="1"/>
</dbReference>
<feature type="domain" description="EAL" evidence="2">
    <location>
        <begin position="380"/>
        <end position="628"/>
    </location>
</feature>
<dbReference type="InterPro" id="IPR050706">
    <property type="entry name" value="Cyclic-di-GMP_PDE-like"/>
</dbReference>
<feature type="transmembrane region" description="Helical" evidence="1">
    <location>
        <begin position="39"/>
        <end position="57"/>
    </location>
</feature>
<dbReference type="SUPFAM" id="SSF55073">
    <property type="entry name" value="Nucleotide cyclase"/>
    <property type="match status" value="1"/>
</dbReference>
<dbReference type="InterPro" id="IPR043128">
    <property type="entry name" value="Rev_trsase/Diguanyl_cyclase"/>
</dbReference>
<evidence type="ECO:0000256" key="1">
    <source>
        <dbReference type="SAM" id="Phobius"/>
    </source>
</evidence>
<feature type="transmembrane region" description="Helical" evidence="1">
    <location>
        <begin position="130"/>
        <end position="147"/>
    </location>
</feature>
<feature type="transmembrane region" description="Helical" evidence="1">
    <location>
        <begin position="78"/>
        <end position="98"/>
    </location>
</feature>
<comment type="caution">
    <text evidence="4">The sequence shown here is derived from an EMBL/GenBank/DDBJ whole genome shotgun (WGS) entry which is preliminary data.</text>
</comment>
<protein>
    <submittedName>
        <fullName evidence="4">Bifunctional diguanylate cyclase/phosphodiesterase</fullName>
    </submittedName>
</protein>
<gene>
    <name evidence="4" type="ORF">ACFFJP_01085</name>
</gene>
<dbReference type="NCBIfam" id="TIGR00254">
    <property type="entry name" value="GGDEF"/>
    <property type="match status" value="1"/>
</dbReference>
<keyword evidence="1" id="KW-0472">Membrane</keyword>
<sequence length="628" mass="70718">MQGTLDVLYNNLKTGLIGTGVAATAASLLLFQHNHHTSVGIWWLLMISLLLWRGYDLRCWNSLKTKREKYQPKILQRFAALAVATALLWSLFGLWFGIGADSEQLIVILATLAAIAAGVTNALSSNKALIISYIVLCLLPFGLWFLWQGGEQIIFGYLGIIFTGLLSFSARNSYLFTLESIRLRREHEHLLANLETEVLLRTKELSYLSDIESLTGLYNRRRFIEIASELTEVSRRNELKLALVMIDLVGLKSINDGLGHEIGDQYLREMADRLRTLTHEPAICCRWGGDEFLIGIPITAEALHDFIETVQQSISQPFRLQENALKLSANIGVSLYPDHGHDISNLINLADLALYGNIEKANKQGFTIYDEQIAGKYRRKSMLRTRLEQAISRQELRLVFQPIVRVPVDNSRYYEVLLRWTLDGVPVPPDEFIPLAEQSGLINSIGYWVLDQACQVIRHSCQCGQPLMLAVNVSALQFQQDEFVPDLHELLERHQIPAALLQIEITESVFTVDKNILIDKTNQLRDAGIAISIDDFGTGYSSLSVINELHVNKVKIDKAFIDKIGQGGMPVLHAIASMSQSMGWEIVAEGVETAEQVQILTAINIHYMQGYYFSKPVEYSSLFPFTHE</sequence>
<dbReference type="SMART" id="SM00267">
    <property type="entry name" value="GGDEF"/>
    <property type="match status" value="1"/>
</dbReference>
<dbReference type="Gene3D" id="3.20.20.450">
    <property type="entry name" value="EAL domain"/>
    <property type="match status" value="1"/>
</dbReference>
<reference evidence="4 5" key="1">
    <citation type="submission" date="2024-09" db="EMBL/GenBank/DDBJ databases">
        <authorList>
            <person name="Sun Q."/>
            <person name="Mori K."/>
        </authorList>
    </citation>
    <scope>NUCLEOTIDE SEQUENCE [LARGE SCALE GENOMIC DNA]</scope>
    <source>
        <strain evidence="4 5">KCTC 23315</strain>
    </source>
</reference>
<dbReference type="RefSeq" id="WP_377239533.1">
    <property type="nucleotide sequence ID" value="NZ_JBHLXP010000001.1"/>
</dbReference>
<feature type="domain" description="GGDEF" evidence="3">
    <location>
        <begin position="239"/>
        <end position="371"/>
    </location>
</feature>
<dbReference type="Pfam" id="PF00990">
    <property type="entry name" value="GGDEF"/>
    <property type="match status" value="1"/>
</dbReference>
<name>A0ABV6B7M4_9GAMM</name>
<organism evidence="4 5">
    <name type="scientific">Rheinheimera tilapiae</name>
    <dbReference type="NCBI Taxonomy" id="875043"/>
    <lineage>
        <taxon>Bacteria</taxon>
        <taxon>Pseudomonadati</taxon>
        <taxon>Pseudomonadota</taxon>
        <taxon>Gammaproteobacteria</taxon>
        <taxon>Chromatiales</taxon>
        <taxon>Chromatiaceae</taxon>
        <taxon>Rheinheimera</taxon>
    </lineage>
</organism>
<keyword evidence="1" id="KW-1133">Transmembrane helix</keyword>
<dbReference type="InterPro" id="IPR000160">
    <property type="entry name" value="GGDEF_dom"/>
</dbReference>
<dbReference type="EMBL" id="JBHLXP010000001">
    <property type="protein sequence ID" value="MFC0046879.1"/>
    <property type="molecule type" value="Genomic_DNA"/>
</dbReference>
<dbReference type="SMART" id="SM00052">
    <property type="entry name" value="EAL"/>
    <property type="match status" value="1"/>
</dbReference>
<dbReference type="InterPro" id="IPR001633">
    <property type="entry name" value="EAL_dom"/>
</dbReference>
<dbReference type="PANTHER" id="PTHR33121">
    <property type="entry name" value="CYCLIC DI-GMP PHOSPHODIESTERASE PDEF"/>
    <property type="match status" value="1"/>
</dbReference>
<feature type="transmembrane region" description="Helical" evidence="1">
    <location>
        <begin position="104"/>
        <end position="123"/>
    </location>
</feature>
<dbReference type="SUPFAM" id="SSF141868">
    <property type="entry name" value="EAL domain-like"/>
    <property type="match status" value="1"/>
</dbReference>
<dbReference type="InterPro" id="IPR029787">
    <property type="entry name" value="Nucleotide_cyclase"/>
</dbReference>
<feature type="transmembrane region" description="Helical" evidence="1">
    <location>
        <begin position="12"/>
        <end position="33"/>
    </location>
</feature>
<evidence type="ECO:0000259" key="3">
    <source>
        <dbReference type="PROSITE" id="PS50887"/>
    </source>
</evidence>
<dbReference type="CDD" id="cd01948">
    <property type="entry name" value="EAL"/>
    <property type="match status" value="1"/>
</dbReference>